<name>E2ZDT5_9FIRM</name>
<reference evidence="2 3" key="1">
    <citation type="submission" date="2010-08" db="EMBL/GenBank/DDBJ databases">
        <authorList>
            <person name="Weinstock G."/>
            <person name="Sodergren E."/>
            <person name="Clifton S."/>
            <person name="Fulton L."/>
            <person name="Fulton B."/>
            <person name="Courtney L."/>
            <person name="Fronick C."/>
            <person name="Harrison M."/>
            <person name="Strong C."/>
            <person name="Farmer C."/>
            <person name="Delahaunty K."/>
            <person name="Markovic C."/>
            <person name="Hall O."/>
            <person name="Minx P."/>
            <person name="Tomlinson C."/>
            <person name="Mitreva M."/>
            <person name="Hou S."/>
            <person name="Chen J."/>
            <person name="Wollam A."/>
            <person name="Pepin K.H."/>
            <person name="Johnson M."/>
            <person name="Bhonagiri V."/>
            <person name="Zhang X."/>
            <person name="Suruliraj S."/>
            <person name="Warren W."/>
            <person name="Chinwalla A."/>
            <person name="Mardis E.R."/>
            <person name="Wilson R.K."/>
        </authorList>
    </citation>
    <scope>NUCLEOTIDE SEQUENCE [LARGE SCALE GENOMIC DNA]</scope>
    <source>
        <strain evidence="2 3">F0359</strain>
    </source>
</reference>
<comment type="caution">
    <text evidence="2">The sequence shown here is derived from an EMBL/GenBank/DDBJ whole genome shotgun (WGS) entry which is preliminary data.</text>
</comment>
<dbReference type="AlphaFoldDB" id="E2ZDT5"/>
<accession>E2ZDT5</accession>
<protein>
    <recommendedName>
        <fullName evidence="4">Asp23/Gls24 family envelope stress response protein</fullName>
    </recommendedName>
</protein>
<dbReference type="OrthoDB" id="5429664at2"/>
<evidence type="ECO:0000256" key="1">
    <source>
        <dbReference type="ARBA" id="ARBA00005721"/>
    </source>
</evidence>
<dbReference type="Proteomes" id="UP000003195">
    <property type="component" value="Unassembled WGS sequence"/>
</dbReference>
<dbReference type="EMBL" id="AECS01000039">
    <property type="protein sequence ID" value="EFQ03647.1"/>
    <property type="molecule type" value="Genomic_DNA"/>
</dbReference>
<comment type="similarity">
    <text evidence="1">Belongs to the asp23 family.</text>
</comment>
<evidence type="ECO:0000313" key="2">
    <source>
        <dbReference type="EMBL" id="EFQ03647.1"/>
    </source>
</evidence>
<gene>
    <name evidence="2" type="ORF">HMPREF9429_01591</name>
</gene>
<proteinExistence type="inferred from homology"/>
<keyword evidence="3" id="KW-1185">Reference proteome</keyword>
<dbReference type="RefSeq" id="WP_006942861.1">
    <property type="nucleotide sequence ID" value="NZ_GL538208.1"/>
</dbReference>
<evidence type="ECO:0000313" key="3">
    <source>
        <dbReference type="Proteomes" id="UP000003195"/>
    </source>
</evidence>
<sequence length="276" mass="31363">MQTIGFVGPSGTGKSHHALVVAYDRKIEAIIDDGLLIYRNRIVAGHSAKDDSNRMKAVRTAIFSEKADAQVMRRALARIETEKLLVLGTSKHMIERICDALNLPFPEEYIRIEEVSTPEDMAIAKEQRMKEGRHIIPVPTMELKTHFHGYLLDSVRSLFRRNGAKEETEFEHSVVRPVFSYYGKLIFSDKVLLTLVRHTVKEETGIVKLNKLRIRKHKEEETNGLSVDMALTVRYGENLKSLTSRLQKAVEKEISYTTGMSVEVLKITVRDVAVES</sequence>
<organism evidence="2 3">
    <name type="scientific">Megasphaera micronuciformis F0359</name>
    <dbReference type="NCBI Taxonomy" id="706434"/>
    <lineage>
        <taxon>Bacteria</taxon>
        <taxon>Bacillati</taxon>
        <taxon>Bacillota</taxon>
        <taxon>Negativicutes</taxon>
        <taxon>Veillonellales</taxon>
        <taxon>Veillonellaceae</taxon>
        <taxon>Megasphaera</taxon>
    </lineage>
</organism>
<dbReference type="eggNOG" id="COG1302">
    <property type="taxonomic scope" value="Bacteria"/>
</dbReference>
<dbReference type="Pfam" id="PF03780">
    <property type="entry name" value="Asp23"/>
    <property type="match status" value="1"/>
</dbReference>
<dbReference type="STRING" id="706434.HMPREF9429_01591"/>
<evidence type="ECO:0008006" key="4">
    <source>
        <dbReference type="Google" id="ProtNLM"/>
    </source>
</evidence>
<dbReference type="InterPro" id="IPR005531">
    <property type="entry name" value="Asp23"/>
</dbReference>
<dbReference type="HOGENOM" id="CLU_056712_0_0_9"/>